<dbReference type="EMBL" id="VWNA01000001">
    <property type="protein sequence ID" value="MQT13602.1"/>
    <property type="molecule type" value="Genomic_DNA"/>
</dbReference>
<dbReference type="Proteomes" id="UP000332515">
    <property type="component" value="Unassembled WGS sequence"/>
</dbReference>
<evidence type="ECO:0000256" key="1">
    <source>
        <dbReference type="ARBA" id="ARBA00022679"/>
    </source>
</evidence>
<name>A0A6A7Y7G9_9HYPH</name>
<dbReference type="SUPFAM" id="SSF46785">
    <property type="entry name" value="Winged helix' DNA-binding domain"/>
    <property type="match status" value="1"/>
</dbReference>
<dbReference type="GO" id="GO:0008080">
    <property type="term" value="F:N-acetyltransferase activity"/>
    <property type="evidence" value="ECO:0007669"/>
    <property type="project" value="InterPro"/>
</dbReference>
<dbReference type="PANTHER" id="PTHR13947:SF37">
    <property type="entry name" value="LD18367P"/>
    <property type="match status" value="1"/>
</dbReference>
<dbReference type="RefSeq" id="WP_153482521.1">
    <property type="nucleotide sequence ID" value="NZ_VWNA01000001.1"/>
</dbReference>
<dbReference type="InterPro" id="IPR000182">
    <property type="entry name" value="GNAT_dom"/>
</dbReference>
<accession>A0A6A7Y7G9</accession>
<dbReference type="InterPro" id="IPR036388">
    <property type="entry name" value="WH-like_DNA-bd_sf"/>
</dbReference>
<sequence length="313" mass="33137">MTAPIEDIRAASRRLVRELGFMGDGLAGTDLPPSAVHALIEIDAHPGITAGEIAGRLRLEKSSVSRMLRKLVESGTVQEAAGPNDARTKALALSADGQALVAGIHRFARLQVSSALGRLEPAEALTVAEGIRLYADALTAANGGVGEAGPAIRIETGYHPGLIGRIATLHARHYARVAGFGAAFEAVVATGLAEFSARLDRPANRIWRGMQGDDIVGSIAIDGEDLGAGKAHLRWFIVDDGLRGRGVGRGLIAAATAFADAQGFGETHLWTLRGLEAARHLYEAHGFVLAEEWLGTQWGTPVQEQRYVRLRPA</sequence>
<dbReference type="Gene3D" id="3.40.630.30">
    <property type="match status" value="1"/>
</dbReference>
<keyword evidence="5" id="KW-1185">Reference proteome</keyword>
<proteinExistence type="predicted"/>
<dbReference type="PANTHER" id="PTHR13947">
    <property type="entry name" value="GNAT FAMILY N-ACETYLTRANSFERASE"/>
    <property type="match status" value="1"/>
</dbReference>
<organism evidence="4 5">
    <name type="scientific">Segnochrobactrum spirostomi</name>
    <dbReference type="NCBI Taxonomy" id="2608987"/>
    <lineage>
        <taxon>Bacteria</taxon>
        <taxon>Pseudomonadati</taxon>
        <taxon>Pseudomonadota</taxon>
        <taxon>Alphaproteobacteria</taxon>
        <taxon>Hyphomicrobiales</taxon>
        <taxon>Segnochrobactraceae</taxon>
        <taxon>Segnochrobactrum</taxon>
    </lineage>
</organism>
<dbReference type="Gene3D" id="1.10.10.10">
    <property type="entry name" value="Winged helix-like DNA-binding domain superfamily/Winged helix DNA-binding domain"/>
    <property type="match status" value="1"/>
</dbReference>
<dbReference type="InterPro" id="IPR050769">
    <property type="entry name" value="NAT_camello-type"/>
</dbReference>
<dbReference type="GO" id="GO:0003700">
    <property type="term" value="F:DNA-binding transcription factor activity"/>
    <property type="evidence" value="ECO:0007669"/>
    <property type="project" value="InterPro"/>
</dbReference>
<comment type="caution">
    <text evidence="4">The sequence shown here is derived from an EMBL/GenBank/DDBJ whole genome shotgun (WGS) entry which is preliminary data.</text>
</comment>
<dbReference type="InterPro" id="IPR016181">
    <property type="entry name" value="Acyl_CoA_acyltransferase"/>
</dbReference>
<feature type="domain" description="N-acetyltransferase" evidence="3">
    <location>
        <begin position="162"/>
        <end position="309"/>
    </location>
</feature>
<dbReference type="AlphaFoldDB" id="A0A6A7Y7G9"/>
<evidence type="ECO:0000313" key="4">
    <source>
        <dbReference type="EMBL" id="MQT13602.1"/>
    </source>
</evidence>
<dbReference type="InterPro" id="IPR036390">
    <property type="entry name" value="WH_DNA-bd_sf"/>
</dbReference>
<gene>
    <name evidence="4" type="ORF">F0357_13325</name>
</gene>
<dbReference type="SUPFAM" id="SSF55729">
    <property type="entry name" value="Acyl-CoA N-acyltransferases (Nat)"/>
    <property type="match status" value="1"/>
</dbReference>
<feature type="domain" description="HTH marR-type" evidence="2">
    <location>
        <begin position="1"/>
        <end position="136"/>
    </location>
</feature>
<evidence type="ECO:0000259" key="3">
    <source>
        <dbReference type="PROSITE" id="PS51186"/>
    </source>
</evidence>
<reference evidence="4 5" key="1">
    <citation type="submission" date="2019-09" db="EMBL/GenBank/DDBJ databases">
        <title>Segnochrobactrum spirostomi gen. nov., sp. nov., isolated from the ciliate Spirostomum cf. yagiui and description of a novel family, Segnochrobactraceae fam. nov. within the order Rhizobiales of the class Alphaproteobacteria.</title>
        <authorList>
            <person name="Akter S."/>
            <person name="Shazib S.U.A."/>
            <person name="Shin M.K."/>
        </authorList>
    </citation>
    <scope>NUCLEOTIDE SEQUENCE [LARGE SCALE GENOMIC DNA]</scope>
    <source>
        <strain evidence="4 5">Sp-1</strain>
    </source>
</reference>
<dbReference type="Pfam" id="PF12802">
    <property type="entry name" value="MarR_2"/>
    <property type="match status" value="1"/>
</dbReference>
<dbReference type="Pfam" id="PF00583">
    <property type="entry name" value="Acetyltransf_1"/>
    <property type="match status" value="1"/>
</dbReference>
<protein>
    <submittedName>
        <fullName evidence="4">Winged helix-turn-helix transcriptional regulator</fullName>
    </submittedName>
</protein>
<evidence type="ECO:0000313" key="5">
    <source>
        <dbReference type="Proteomes" id="UP000332515"/>
    </source>
</evidence>
<dbReference type="PROSITE" id="PS51186">
    <property type="entry name" value="GNAT"/>
    <property type="match status" value="1"/>
</dbReference>
<dbReference type="SMART" id="SM00347">
    <property type="entry name" value="HTH_MARR"/>
    <property type="match status" value="1"/>
</dbReference>
<dbReference type="PROSITE" id="PS50995">
    <property type="entry name" value="HTH_MARR_2"/>
    <property type="match status" value="1"/>
</dbReference>
<evidence type="ECO:0000259" key="2">
    <source>
        <dbReference type="PROSITE" id="PS50995"/>
    </source>
</evidence>
<dbReference type="InterPro" id="IPR000835">
    <property type="entry name" value="HTH_MarR-typ"/>
</dbReference>
<keyword evidence="1" id="KW-0808">Transferase</keyword>